<dbReference type="Proteomes" id="UP000235116">
    <property type="component" value="Chromosome"/>
</dbReference>
<dbReference type="KEGG" id="kak:Kalk_07680"/>
<keyword evidence="3" id="KW-1185">Reference proteome</keyword>
<keyword evidence="1" id="KW-0472">Membrane</keyword>
<keyword evidence="1" id="KW-0812">Transmembrane</keyword>
<dbReference type="AlphaFoldDB" id="A0A2K9LJ86"/>
<reference evidence="3" key="1">
    <citation type="submission" date="2017-08" db="EMBL/GenBank/DDBJ databases">
        <title>Direct submision.</title>
        <authorList>
            <person name="Kim S.-J."/>
            <person name="Rhee S.-K."/>
        </authorList>
    </citation>
    <scope>NUCLEOTIDE SEQUENCE [LARGE SCALE GENOMIC DNA]</scope>
    <source>
        <strain evidence="3">GI5</strain>
    </source>
</reference>
<evidence type="ECO:0000313" key="2">
    <source>
        <dbReference type="EMBL" id="AUM12300.1"/>
    </source>
</evidence>
<keyword evidence="1" id="KW-1133">Transmembrane helix</keyword>
<name>A0A2K9LJ86_9GAMM</name>
<evidence type="ECO:0000313" key="3">
    <source>
        <dbReference type="Proteomes" id="UP000235116"/>
    </source>
</evidence>
<proteinExistence type="predicted"/>
<protein>
    <submittedName>
        <fullName evidence="2">Uncharacterized protein</fullName>
    </submittedName>
</protein>
<gene>
    <name evidence="2" type="ORF">Kalk_07680</name>
</gene>
<evidence type="ECO:0000256" key="1">
    <source>
        <dbReference type="SAM" id="Phobius"/>
    </source>
</evidence>
<sequence>MDAEEQTTLVGRWLIKLKNHPVVAILIMLSIIIVGVSTVLESAGNINDVITSIVNGGDSAREETSSYIGSEAVSQDDLVHLKSPEPSTTDYSFASGSPAKGTVEIDDVKVELKTTNSVVSGASLRNQINQSANLELRFSKPITSIKMAIQNPFYTNESIIDSNIGFPDKTYNSKITVEDGKGILLPPWSSGVVKWTNIETQVVKLQTSSNGGLVQFNSFEFTTK</sequence>
<feature type="transmembrane region" description="Helical" evidence="1">
    <location>
        <begin position="21"/>
        <end position="40"/>
    </location>
</feature>
<accession>A0A2K9LJ86</accession>
<dbReference type="RefSeq" id="WP_101893636.1">
    <property type="nucleotide sequence ID" value="NZ_CP022684.1"/>
</dbReference>
<organism evidence="2 3">
    <name type="scientific">Ketobacter alkanivorans</name>
    <dbReference type="NCBI Taxonomy" id="1917421"/>
    <lineage>
        <taxon>Bacteria</taxon>
        <taxon>Pseudomonadati</taxon>
        <taxon>Pseudomonadota</taxon>
        <taxon>Gammaproteobacteria</taxon>
        <taxon>Pseudomonadales</taxon>
        <taxon>Ketobacteraceae</taxon>
        <taxon>Ketobacter</taxon>
    </lineage>
</organism>
<dbReference type="EMBL" id="CP022684">
    <property type="protein sequence ID" value="AUM12300.1"/>
    <property type="molecule type" value="Genomic_DNA"/>
</dbReference>